<evidence type="ECO:0000313" key="3">
    <source>
        <dbReference type="EMBL" id="PSR85757.1"/>
    </source>
</evidence>
<feature type="domain" description="Calcineurin-like phosphoesterase" evidence="2">
    <location>
        <begin position="135"/>
        <end position="242"/>
    </location>
</feature>
<dbReference type="SUPFAM" id="SSF56300">
    <property type="entry name" value="Metallo-dependent phosphatases"/>
    <property type="match status" value="1"/>
</dbReference>
<dbReference type="AlphaFoldDB" id="A0A2T3A8J5"/>
<name>A0A2T3A8J5_9PEZI</name>
<dbReference type="Gene3D" id="3.60.21.10">
    <property type="match status" value="1"/>
</dbReference>
<sequence length="568" mass="62258">MAFGTMLSNATLQRPRSLFGLGILTLCVTLILSYERLRSYAFGPFPDFLSGSSTDDSSASDLGANLVISKTDRLVYQLIANNIGPISYGTAMRPKFKDMPELLIDTLPERFIPSVTSQDLPGAENDASSSASARRLIIIGDIHGQRKALEDLLQKLDFNNNNGDHLIFTGDLINKGPDSAGVVAMAMELGAHSVRGNHEDRVLLAHAAMNRRTQLTVAEAEASLKAFENFQIKEDGDGESDAYNALKAHQAAEDALSKGEERDRETAQALSDEQIKWLAGLPLILRIGSIPLGTEQQQTPALENVLVVHAGLVPKVPLEAQDPWAVMNMRTITYPIDEIRRDAVKSFLIEKAKAQSEGKGGKSRLKALQDVDGDLINTELKKMSISQGFELGNHINEAGLPSEGRDGKPWYEEWGAYQDMLAGKKRTITKRLGKKDVVDEQINGTLTGGEDKSLVEEEEHQDQQEEEQEEEQGEEQEEEEQEEPENEQASSVFANPEPITTIVYGHDAKSGLQVPEIYKEGKTGYTFGLDTGCVYGRSLTALVIEIRNGAVVHDIVQVACDKAVDPDK</sequence>
<dbReference type="PANTHER" id="PTHR42850">
    <property type="entry name" value="METALLOPHOSPHOESTERASE"/>
    <property type="match status" value="1"/>
</dbReference>
<protein>
    <recommendedName>
        <fullName evidence="2">Calcineurin-like phosphoesterase domain-containing protein</fullName>
    </recommendedName>
</protein>
<dbReference type="InterPro" id="IPR004843">
    <property type="entry name" value="Calcineurin-like_PHP"/>
</dbReference>
<dbReference type="GO" id="GO:0000298">
    <property type="term" value="F:endopolyphosphatase activity"/>
    <property type="evidence" value="ECO:0007669"/>
    <property type="project" value="TreeGrafter"/>
</dbReference>
<evidence type="ECO:0000313" key="4">
    <source>
        <dbReference type="Proteomes" id="UP000241462"/>
    </source>
</evidence>
<dbReference type="GO" id="GO:0005737">
    <property type="term" value="C:cytoplasm"/>
    <property type="evidence" value="ECO:0007669"/>
    <property type="project" value="TreeGrafter"/>
</dbReference>
<evidence type="ECO:0000256" key="1">
    <source>
        <dbReference type="SAM" id="MobiDB-lite"/>
    </source>
</evidence>
<dbReference type="GO" id="GO:0016791">
    <property type="term" value="F:phosphatase activity"/>
    <property type="evidence" value="ECO:0007669"/>
    <property type="project" value="TreeGrafter"/>
</dbReference>
<dbReference type="OrthoDB" id="10267127at2759"/>
<proteinExistence type="predicted"/>
<reference evidence="3 4" key="1">
    <citation type="journal article" date="2018" name="Mycol. Prog.">
        <title>Coniella lustricola, a new species from submerged detritus.</title>
        <authorList>
            <person name="Raudabaugh D.B."/>
            <person name="Iturriaga T."/>
            <person name="Carver A."/>
            <person name="Mondo S."/>
            <person name="Pangilinan J."/>
            <person name="Lipzen A."/>
            <person name="He G."/>
            <person name="Amirebrahimi M."/>
            <person name="Grigoriev I.V."/>
            <person name="Miller A.N."/>
        </authorList>
    </citation>
    <scope>NUCLEOTIDE SEQUENCE [LARGE SCALE GENOMIC DNA]</scope>
    <source>
        <strain evidence="3 4">B22-T-1</strain>
    </source>
</reference>
<dbReference type="STRING" id="2025994.A0A2T3A8J5"/>
<keyword evidence="4" id="KW-1185">Reference proteome</keyword>
<dbReference type="PANTHER" id="PTHR42850:SF4">
    <property type="entry name" value="ZINC-DEPENDENT ENDOPOLYPHOSPHATASE"/>
    <property type="match status" value="1"/>
</dbReference>
<feature type="compositionally biased region" description="Acidic residues" evidence="1">
    <location>
        <begin position="456"/>
        <end position="486"/>
    </location>
</feature>
<dbReference type="Pfam" id="PF00149">
    <property type="entry name" value="Metallophos"/>
    <property type="match status" value="1"/>
</dbReference>
<dbReference type="CDD" id="cd00144">
    <property type="entry name" value="MPP_PPP_family"/>
    <property type="match status" value="1"/>
</dbReference>
<gene>
    <name evidence="3" type="ORF">BD289DRAFT_433557</name>
</gene>
<dbReference type="GO" id="GO:0006798">
    <property type="term" value="P:polyphosphate catabolic process"/>
    <property type="evidence" value="ECO:0007669"/>
    <property type="project" value="TreeGrafter"/>
</dbReference>
<dbReference type="InParanoid" id="A0A2T3A8J5"/>
<dbReference type="Proteomes" id="UP000241462">
    <property type="component" value="Unassembled WGS sequence"/>
</dbReference>
<accession>A0A2T3A8J5</accession>
<dbReference type="InterPro" id="IPR050126">
    <property type="entry name" value="Ap4A_hydrolase"/>
</dbReference>
<organism evidence="3 4">
    <name type="scientific">Coniella lustricola</name>
    <dbReference type="NCBI Taxonomy" id="2025994"/>
    <lineage>
        <taxon>Eukaryota</taxon>
        <taxon>Fungi</taxon>
        <taxon>Dikarya</taxon>
        <taxon>Ascomycota</taxon>
        <taxon>Pezizomycotina</taxon>
        <taxon>Sordariomycetes</taxon>
        <taxon>Sordariomycetidae</taxon>
        <taxon>Diaporthales</taxon>
        <taxon>Schizoparmaceae</taxon>
        <taxon>Coniella</taxon>
    </lineage>
</organism>
<dbReference type="InterPro" id="IPR029052">
    <property type="entry name" value="Metallo-depent_PP-like"/>
</dbReference>
<feature type="region of interest" description="Disordered" evidence="1">
    <location>
        <begin position="441"/>
        <end position="495"/>
    </location>
</feature>
<dbReference type="EMBL" id="KZ678438">
    <property type="protein sequence ID" value="PSR85757.1"/>
    <property type="molecule type" value="Genomic_DNA"/>
</dbReference>
<evidence type="ECO:0000259" key="2">
    <source>
        <dbReference type="Pfam" id="PF00149"/>
    </source>
</evidence>